<dbReference type="AlphaFoldDB" id="A0A9P8UDV6"/>
<dbReference type="InterPro" id="IPR059032">
    <property type="entry name" value="WHD_DDX60"/>
</dbReference>
<dbReference type="InterPro" id="IPR027417">
    <property type="entry name" value="P-loop_NTPase"/>
</dbReference>
<dbReference type="Pfam" id="PF26076">
    <property type="entry name" value="WHD_DDX60"/>
    <property type="match status" value="1"/>
</dbReference>
<dbReference type="EMBL" id="JAGPXC010000008">
    <property type="protein sequence ID" value="KAH6648115.1"/>
    <property type="molecule type" value="Genomic_DNA"/>
</dbReference>
<evidence type="ECO:0000256" key="2">
    <source>
        <dbReference type="ARBA" id="ARBA00022806"/>
    </source>
</evidence>
<accession>A0A9P8UDV6</accession>
<reference evidence="5" key="1">
    <citation type="journal article" date="2021" name="Nat. Commun.">
        <title>Genetic determinants of endophytism in the Arabidopsis root mycobiome.</title>
        <authorList>
            <person name="Mesny F."/>
            <person name="Miyauchi S."/>
            <person name="Thiergart T."/>
            <person name="Pickel B."/>
            <person name="Atanasova L."/>
            <person name="Karlsson M."/>
            <person name="Huettel B."/>
            <person name="Barry K.W."/>
            <person name="Haridas S."/>
            <person name="Chen C."/>
            <person name="Bauer D."/>
            <person name="Andreopoulos W."/>
            <person name="Pangilinan J."/>
            <person name="LaButti K."/>
            <person name="Riley R."/>
            <person name="Lipzen A."/>
            <person name="Clum A."/>
            <person name="Drula E."/>
            <person name="Henrissat B."/>
            <person name="Kohler A."/>
            <person name="Grigoriev I.V."/>
            <person name="Martin F.M."/>
            <person name="Hacquard S."/>
        </authorList>
    </citation>
    <scope>NUCLEOTIDE SEQUENCE</scope>
    <source>
        <strain evidence="5">MPI-SDFR-AT-0073</strain>
    </source>
</reference>
<evidence type="ECO:0000313" key="6">
    <source>
        <dbReference type="Proteomes" id="UP000758603"/>
    </source>
</evidence>
<evidence type="ECO:0000259" key="4">
    <source>
        <dbReference type="Pfam" id="PF26076"/>
    </source>
</evidence>
<name>A0A9P8UDV6_9PEZI</name>
<protein>
    <recommendedName>
        <fullName evidence="4">DDX60-like winged helix domain-containing protein</fullName>
    </recommendedName>
</protein>
<organism evidence="5 6">
    <name type="scientific">Truncatella angustata</name>
    <dbReference type="NCBI Taxonomy" id="152316"/>
    <lineage>
        <taxon>Eukaryota</taxon>
        <taxon>Fungi</taxon>
        <taxon>Dikarya</taxon>
        <taxon>Ascomycota</taxon>
        <taxon>Pezizomycotina</taxon>
        <taxon>Sordariomycetes</taxon>
        <taxon>Xylariomycetidae</taxon>
        <taxon>Amphisphaeriales</taxon>
        <taxon>Sporocadaceae</taxon>
        <taxon>Truncatella</taxon>
    </lineage>
</organism>
<dbReference type="SUPFAM" id="SSF52540">
    <property type="entry name" value="P-loop containing nucleoside triphosphate hydrolases"/>
    <property type="match status" value="2"/>
</dbReference>
<evidence type="ECO:0000256" key="1">
    <source>
        <dbReference type="ARBA" id="ARBA00022801"/>
    </source>
</evidence>
<keyword evidence="6" id="KW-1185">Reference proteome</keyword>
<sequence length="759" mass="87047">MFVVAPTSARKTFISFYAMRKVLECDDDGVLVCVAPTKALVNQIAVEVQARYNKIFKQVGIPHDLGLEPRDCLKLWRAMVKHQTTLFPVPTHLSPADALPTVCRKVDTLTWEKDLKDRLQKWIAYGSSPYDNDVCELEQSFRDEIRELEYATKPAERPSSRAARLHDPFDLTETTLPLLCRLETHDALPAIIFNYDRHQCKKICRGLLEELQQAELTQEKSGAKWERTLERRDDVKTTKHQDGERRTKIHQDRDAAEDHTSALDLFDPAIPLHGYHFADYTKLQRSDLDDLVWKLSRYGINKWLIESLQRGIGAHHAGMNRSYMEVVEILFRKGFLRVVIATGTLALGTNMPWHFPITTTLVLRLFTLLHGSKNSRYAVSAVNGLQSQPRLDMGGPSFKDMTMHHLRFSIKYLRKQFLLSGNDVPLKFAGLKSYLYLTENLSFAFHALLKGGYFHELCNGIDKLEKNTVETLMLVMAHLFKRIYWCQADSEHQETDFKSSSSIVFLPPLPNNAANILREHNRQTLDICKTYVKAFIPQHIINEDRSLPFVHVRVPNALPIVKIRSPFVTLSGLGEDFESIHDLRQTLRDGVFLEEAVMEVPLNAWLLDFVKHGYVMTIERANCIHFSLILATIINILLNFMKLKEGTDLDMLDVMDDWKVRDDTEDENSKIFSTSLLEQPKLVTKKEAKIATSWEGVTDEEDDITRVERQRATHVARLEFEFNDALGGNKGKTEGLRNVLKSFQKLHAGFNANFKAIWA</sequence>
<dbReference type="Proteomes" id="UP000758603">
    <property type="component" value="Unassembled WGS sequence"/>
</dbReference>
<proteinExistence type="predicted"/>
<dbReference type="GO" id="GO:0016787">
    <property type="term" value="F:hydrolase activity"/>
    <property type="evidence" value="ECO:0007669"/>
    <property type="project" value="UniProtKB-KW"/>
</dbReference>
<dbReference type="PANTHER" id="PTHR44533:SF4">
    <property type="entry name" value="DEAD_H RNA HELICASE, PUTATIVE-RELATED"/>
    <property type="match status" value="1"/>
</dbReference>
<evidence type="ECO:0000313" key="5">
    <source>
        <dbReference type="EMBL" id="KAH6648115.1"/>
    </source>
</evidence>
<keyword evidence="1" id="KW-0378">Hydrolase</keyword>
<dbReference type="InterPro" id="IPR052431">
    <property type="entry name" value="SKI2_subfamily_helicases"/>
</dbReference>
<keyword evidence="2" id="KW-0547">Nucleotide-binding</keyword>
<dbReference type="Gene3D" id="3.40.50.300">
    <property type="entry name" value="P-loop containing nucleotide triphosphate hydrolases"/>
    <property type="match status" value="2"/>
</dbReference>
<dbReference type="RefSeq" id="XP_045954627.1">
    <property type="nucleotide sequence ID" value="XM_046105720.1"/>
</dbReference>
<comment type="caution">
    <text evidence="5">The sequence shown here is derived from an EMBL/GenBank/DDBJ whole genome shotgun (WGS) entry which is preliminary data.</text>
</comment>
<keyword evidence="2" id="KW-0347">Helicase</keyword>
<evidence type="ECO:0000256" key="3">
    <source>
        <dbReference type="SAM" id="MobiDB-lite"/>
    </source>
</evidence>
<feature type="region of interest" description="Disordered" evidence="3">
    <location>
        <begin position="233"/>
        <end position="255"/>
    </location>
</feature>
<dbReference type="PANTHER" id="PTHR44533">
    <property type="entry name" value="DEAD/H RNA HELICASE, PUTATIVE-RELATED"/>
    <property type="match status" value="1"/>
</dbReference>
<feature type="domain" description="DDX60-like winged helix" evidence="4">
    <location>
        <begin position="354"/>
        <end position="431"/>
    </location>
</feature>
<dbReference type="OrthoDB" id="2320933at2759"/>
<dbReference type="GeneID" id="70134611"/>
<gene>
    <name evidence="5" type="ORF">BKA67DRAFT_638815</name>
</gene>
<keyword evidence="2" id="KW-0067">ATP-binding</keyword>
<dbReference type="GO" id="GO:0005737">
    <property type="term" value="C:cytoplasm"/>
    <property type="evidence" value="ECO:0007669"/>
    <property type="project" value="TreeGrafter"/>
</dbReference>
<dbReference type="GO" id="GO:0004386">
    <property type="term" value="F:helicase activity"/>
    <property type="evidence" value="ECO:0007669"/>
    <property type="project" value="UniProtKB-KW"/>
</dbReference>